<dbReference type="AlphaFoldDB" id="A0A1C7LVQ3"/>
<feature type="region of interest" description="Disordered" evidence="1">
    <location>
        <begin position="91"/>
        <end position="124"/>
    </location>
</feature>
<feature type="transmembrane region" description="Helical" evidence="2">
    <location>
        <begin position="7"/>
        <end position="33"/>
    </location>
</feature>
<feature type="compositionally biased region" description="Basic and acidic residues" evidence="1">
    <location>
        <begin position="91"/>
        <end position="105"/>
    </location>
</feature>
<keyword evidence="4" id="KW-1185">Reference proteome</keyword>
<sequence length="169" mass="19231">MRQVAVYLLSFCICFSLIFPLVAPTVLFVVIFNTDRSPILIWCCVAWALSRIQPLLLGLTFSADFLDRNAAAGRMRYLPYAGLLGHVRTDGTSRQRKEVDEETRASDPVPSPYTETLDDLTATERRRAPTRMRLRICRRCRSQTMRRRLGSSTLQSSSPHRPSYGCQTT</sequence>
<keyword evidence="2" id="KW-0472">Membrane</keyword>
<feature type="transmembrane region" description="Helical" evidence="2">
    <location>
        <begin position="39"/>
        <end position="66"/>
    </location>
</feature>
<name>A0A1C7LVQ3_GRIFR</name>
<evidence type="ECO:0000313" key="4">
    <source>
        <dbReference type="Proteomes" id="UP000092993"/>
    </source>
</evidence>
<comment type="caution">
    <text evidence="3">The sequence shown here is derived from an EMBL/GenBank/DDBJ whole genome shotgun (WGS) entry which is preliminary data.</text>
</comment>
<gene>
    <name evidence="3" type="ORF">A0H81_11654</name>
</gene>
<protein>
    <submittedName>
        <fullName evidence="3">Uncharacterized protein</fullName>
    </submittedName>
</protein>
<keyword evidence="2" id="KW-0812">Transmembrane</keyword>
<keyword evidence="2" id="KW-1133">Transmembrane helix</keyword>
<evidence type="ECO:0000313" key="3">
    <source>
        <dbReference type="EMBL" id="OBZ68598.1"/>
    </source>
</evidence>
<feature type="compositionally biased region" description="Polar residues" evidence="1">
    <location>
        <begin position="150"/>
        <end position="169"/>
    </location>
</feature>
<proteinExistence type="predicted"/>
<reference evidence="3 4" key="1">
    <citation type="submission" date="2016-03" db="EMBL/GenBank/DDBJ databases">
        <title>Whole genome sequencing of Grifola frondosa 9006-11.</title>
        <authorList>
            <person name="Min B."/>
            <person name="Park H."/>
            <person name="Kim J.-G."/>
            <person name="Cho H."/>
            <person name="Oh Y.-L."/>
            <person name="Kong W.-S."/>
            <person name="Choi I.-G."/>
        </authorList>
    </citation>
    <scope>NUCLEOTIDE SEQUENCE [LARGE SCALE GENOMIC DNA]</scope>
    <source>
        <strain evidence="3 4">9006-11</strain>
    </source>
</reference>
<evidence type="ECO:0000256" key="2">
    <source>
        <dbReference type="SAM" id="Phobius"/>
    </source>
</evidence>
<feature type="region of interest" description="Disordered" evidence="1">
    <location>
        <begin position="145"/>
        <end position="169"/>
    </location>
</feature>
<evidence type="ECO:0000256" key="1">
    <source>
        <dbReference type="SAM" id="MobiDB-lite"/>
    </source>
</evidence>
<organism evidence="3 4">
    <name type="scientific">Grifola frondosa</name>
    <name type="common">Maitake</name>
    <name type="synonym">Polyporus frondosus</name>
    <dbReference type="NCBI Taxonomy" id="5627"/>
    <lineage>
        <taxon>Eukaryota</taxon>
        <taxon>Fungi</taxon>
        <taxon>Dikarya</taxon>
        <taxon>Basidiomycota</taxon>
        <taxon>Agaricomycotina</taxon>
        <taxon>Agaricomycetes</taxon>
        <taxon>Polyporales</taxon>
        <taxon>Grifolaceae</taxon>
        <taxon>Grifola</taxon>
    </lineage>
</organism>
<dbReference type="EMBL" id="LUGG01000020">
    <property type="protein sequence ID" value="OBZ68598.1"/>
    <property type="molecule type" value="Genomic_DNA"/>
</dbReference>
<dbReference type="Proteomes" id="UP000092993">
    <property type="component" value="Unassembled WGS sequence"/>
</dbReference>
<accession>A0A1C7LVQ3</accession>